<name>A0A976N1D5_9VIRU</name>
<organism evidence="1">
    <name type="scientific">Sigmofec virus UA08Rod_6396</name>
    <dbReference type="NCBI Taxonomy" id="2929227"/>
    <lineage>
        <taxon>Viruses</taxon>
        <taxon>Monodnaviria</taxon>
        <taxon>Sangervirae</taxon>
        <taxon>Phixviricota</taxon>
        <taxon>Malgrandaviricetes</taxon>
        <taxon>Petitvirales</taxon>
        <taxon>Microviridae</taxon>
    </lineage>
</organism>
<reference evidence="1" key="1">
    <citation type="submission" date="2022-02" db="EMBL/GenBank/DDBJ databases">
        <title>Towards deciphering the DNA virus diversity associated with rodent species in the families Cricetidae and Heteromyidae.</title>
        <authorList>
            <person name="Lund M."/>
            <person name="Larsen B.B."/>
            <person name="Gryseels S."/>
            <person name="Kraberger S."/>
            <person name="Rowsey D.M."/>
            <person name="Steger L."/>
            <person name="Yule K.M."/>
            <person name="Upham N.S."/>
            <person name="Worobey M."/>
            <person name="Van Doorslaer K."/>
            <person name="Varsani A."/>
        </authorList>
    </citation>
    <scope>NUCLEOTIDE SEQUENCE</scope>
    <source>
        <strain evidence="1">UA08Rod_6396</strain>
    </source>
</reference>
<proteinExistence type="predicted"/>
<protein>
    <submittedName>
        <fullName evidence="1">Uncharacterized protein</fullName>
    </submittedName>
</protein>
<accession>A0A976N1D5</accession>
<dbReference type="EMBL" id="OM869512">
    <property type="protein sequence ID" value="UPW40880.1"/>
    <property type="molecule type" value="Genomic_DNA"/>
</dbReference>
<sequence>MIKLSLAISDASSVGDALDYLVEFYSIEERTNVLVAFAKTVVSFPVSMSYALIHQTISDFLDASGFFRNVVFCVTSVEPF</sequence>
<evidence type="ECO:0000313" key="1">
    <source>
        <dbReference type="EMBL" id="UPW40880.1"/>
    </source>
</evidence>